<dbReference type="Proteomes" id="UP000658720">
    <property type="component" value="Unassembled WGS sequence"/>
</dbReference>
<keyword evidence="2" id="KW-1185">Reference proteome</keyword>
<protein>
    <submittedName>
        <fullName evidence="1">Uncharacterized protein</fullName>
    </submittedName>
</protein>
<dbReference type="EMBL" id="JADEVV010000080">
    <property type="protein sequence ID" value="MBE9255681.1"/>
    <property type="molecule type" value="Genomic_DNA"/>
</dbReference>
<sequence length="72" mass="8117">MSSINDPKTVLEQDELLSEYNFNYSKAHPNRFVTEKPQELITVVLEPDIAKVFKTSDAVNKALRAILSAIPQ</sequence>
<gene>
    <name evidence="1" type="ORF">IQ217_17960</name>
</gene>
<comment type="caution">
    <text evidence="1">The sequence shown here is derived from an EMBL/GenBank/DDBJ whole genome shotgun (WGS) entry which is preliminary data.</text>
</comment>
<dbReference type="RefSeq" id="WP_194021192.1">
    <property type="nucleotide sequence ID" value="NZ_JADEVV010000080.1"/>
</dbReference>
<accession>A0ABR9VZL4</accession>
<organism evidence="1 2">
    <name type="scientific">Synechocystis salina LEGE 00031</name>
    <dbReference type="NCBI Taxonomy" id="1828736"/>
    <lineage>
        <taxon>Bacteria</taxon>
        <taxon>Bacillati</taxon>
        <taxon>Cyanobacteriota</taxon>
        <taxon>Cyanophyceae</taxon>
        <taxon>Synechococcales</taxon>
        <taxon>Merismopediaceae</taxon>
        <taxon>Synechocystis</taxon>
    </lineage>
</organism>
<evidence type="ECO:0000313" key="1">
    <source>
        <dbReference type="EMBL" id="MBE9255681.1"/>
    </source>
</evidence>
<reference evidence="1 2" key="1">
    <citation type="submission" date="2020-10" db="EMBL/GenBank/DDBJ databases">
        <authorList>
            <person name="Castelo-Branco R."/>
            <person name="Eusebio N."/>
            <person name="Adriana R."/>
            <person name="Vieira A."/>
            <person name="Brugerolle De Fraissinette N."/>
            <person name="Rezende De Castro R."/>
            <person name="Schneider M.P."/>
            <person name="Vasconcelos V."/>
            <person name="Leao P.N."/>
        </authorList>
    </citation>
    <scope>NUCLEOTIDE SEQUENCE [LARGE SCALE GENOMIC DNA]</scope>
    <source>
        <strain evidence="1 2">LEGE 00031</strain>
    </source>
</reference>
<evidence type="ECO:0000313" key="2">
    <source>
        <dbReference type="Proteomes" id="UP000658720"/>
    </source>
</evidence>
<name>A0ABR9VZL4_9SYNC</name>
<proteinExistence type="predicted"/>